<dbReference type="Proteomes" id="UP001354989">
    <property type="component" value="Plasmid pPP1"/>
</dbReference>
<dbReference type="InterPro" id="IPR029056">
    <property type="entry name" value="Ribokinase-like"/>
</dbReference>
<dbReference type="PANTHER" id="PTHR43320">
    <property type="entry name" value="SUGAR KINASE"/>
    <property type="match status" value="1"/>
</dbReference>
<dbReference type="SUPFAM" id="SSF53613">
    <property type="entry name" value="Ribokinase-like"/>
    <property type="match status" value="1"/>
</dbReference>
<dbReference type="PANTHER" id="PTHR43320:SF2">
    <property type="entry name" value="2-DEHYDRO-3-DEOXYGLUCONOKINASE_2-DEHYDRO-3-DEOXYGALACTONOKINASE"/>
    <property type="match status" value="1"/>
</dbReference>
<feature type="domain" description="Carbohydrate kinase PfkB" evidence="4">
    <location>
        <begin position="1"/>
        <end position="311"/>
    </location>
</feature>
<keyword evidence="6" id="KW-1185">Reference proteome</keyword>
<dbReference type="Gene3D" id="3.40.1190.20">
    <property type="match status" value="1"/>
</dbReference>
<dbReference type="EMBL" id="AP025293">
    <property type="protein sequence ID" value="BDD00950.1"/>
    <property type="molecule type" value="Genomic_DNA"/>
</dbReference>
<dbReference type="RefSeq" id="WP_338398171.1">
    <property type="nucleotide sequence ID" value="NZ_AP025293.1"/>
</dbReference>
<sequence length="332" mass="36722">MSKVVSFGEMLMCLASPGSVRLRQSKSLDIDFGGAEANVAVSLAQFGEDVSFVTRLPKNDMAELAIMSLKSFGVNTHNVHWGGNRLGLYYFENGAVYRGSKVIYDRDHSSMSTIETNSINWDEVFEDAEWFHWTGITPALSASAFNVTKEALKAAKAKGVTISGDYNYRKNLWNWGVEAEEVMPELMNYCDIMSGIHPNVDVVKEKVSDELYAEAGQQMMDKYPNCKLVVFTARGSVSASHNTWAGILYDGERVYRSCTYNLTHIVDRVGGGDSFMAALIYALRNYETKQEAVDFAAAASTLKHFVVGDQNICSVEEVEALMGGDRNGLISR</sequence>
<gene>
    <name evidence="5" type="ORF">PEPS_32300</name>
</gene>
<geneLocation type="plasmid" evidence="5 6">
    <name>pPP1</name>
</geneLocation>
<dbReference type="InterPro" id="IPR011611">
    <property type="entry name" value="PfkB_dom"/>
</dbReference>
<name>A0ABN6LCU4_9BACT</name>
<evidence type="ECO:0000259" key="4">
    <source>
        <dbReference type="Pfam" id="PF00294"/>
    </source>
</evidence>
<evidence type="ECO:0000256" key="3">
    <source>
        <dbReference type="ARBA" id="ARBA00022777"/>
    </source>
</evidence>
<evidence type="ECO:0000256" key="1">
    <source>
        <dbReference type="ARBA" id="ARBA00010688"/>
    </source>
</evidence>
<accession>A0ABN6LCU4</accession>
<evidence type="ECO:0000313" key="5">
    <source>
        <dbReference type="EMBL" id="BDD00950.1"/>
    </source>
</evidence>
<dbReference type="Pfam" id="PF00294">
    <property type="entry name" value="PfkB"/>
    <property type="match status" value="1"/>
</dbReference>
<dbReference type="CDD" id="cd01166">
    <property type="entry name" value="KdgK"/>
    <property type="match status" value="1"/>
</dbReference>
<keyword evidence="3" id="KW-0418">Kinase</keyword>
<comment type="similarity">
    <text evidence="1">Belongs to the carbohydrate kinase PfkB family.</text>
</comment>
<organism evidence="5 6">
    <name type="scientific">Persicobacter psychrovividus</name>
    <dbReference type="NCBI Taxonomy" id="387638"/>
    <lineage>
        <taxon>Bacteria</taxon>
        <taxon>Pseudomonadati</taxon>
        <taxon>Bacteroidota</taxon>
        <taxon>Cytophagia</taxon>
        <taxon>Cytophagales</taxon>
        <taxon>Persicobacteraceae</taxon>
        <taxon>Persicobacter</taxon>
    </lineage>
</organism>
<evidence type="ECO:0000256" key="2">
    <source>
        <dbReference type="ARBA" id="ARBA00022679"/>
    </source>
</evidence>
<evidence type="ECO:0000313" key="6">
    <source>
        <dbReference type="Proteomes" id="UP001354989"/>
    </source>
</evidence>
<reference evidence="5 6" key="1">
    <citation type="submission" date="2021-12" db="EMBL/GenBank/DDBJ databases">
        <title>Genome sequencing of bacteria with rrn-lacking chromosome and rrn-plasmid.</title>
        <authorList>
            <person name="Anda M."/>
            <person name="Iwasaki W."/>
        </authorList>
    </citation>
    <scope>NUCLEOTIDE SEQUENCE [LARGE SCALE GENOMIC DNA]</scope>
    <source>
        <strain evidence="5 6">NBRC 101262</strain>
        <plasmid evidence="5 6">pPP1</plasmid>
    </source>
</reference>
<protein>
    <submittedName>
        <fullName evidence="5">2-dehydro-3-deoxygluconokinase</fullName>
    </submittedName>
</protein>
<proteinExistence type="inferred from homology"/>
<keyword evidence="2" id="KW-0808">Transferase</keyword>
<keyword evidence="5" id="KW-0614">Plasmid</keyword>
<dbReference type="InterPro" id="IPR052700">
    <property type="entry name" value="Carb_kinase_PfkB-like"/>
</dbReference>